<evidence type="ECO:0000313" key="1">
    <source>
        <dbReference type="EMBL" id="QKQ44749.1"/>
    </source>
</evidence>
<evidence type="ECO:0000313" key="2">
    <source>
        <dbReference type="Proteomes" id="UP000509459"/>
    </source>
</evidence>
<accession>A0A859EPT0</accession>
<dbReference type="RefSeq" id="WP_002896809.1">
    <property type="nucleotide sequence ID" value="NZ_CP054570.1"/>
</dbReference>
<dbReference type="InterPro" id="IPR027417">
    <property type="entry name" value="P-loop_NTPase"/>
</dbReference>
<dbReference type="OMA" id="QPQGNID"/>
<dbReference type="AlphaFoldDB" id="A0A859EPT0"/>
<protein>
    <submittedName>
        <fullName evidence="1">Virulence factor</fullName>
    </submittedName>
</protein>
<organism evidence="1 2">
    <name type="scientific">Streptococcus sanguinis</name>
    <dbReference type="NCBI Taxonomy" id="1305"/>
    <lineage>
        <taxon>Bacteria</taxon>
        <taxon>Bacillati</taxon>
        <taxon>Bacillota</taxon>
        <taxon>Bacilli</taxon>
        <taxon>Lactobacillales</taxon>
        <taxon>Streptococcaceae</taxon>
        <taxon>Streptococcus</taxon>
    </lineage>
</organism>
<dbReference type="Gene3D" id="1.10.8.730">
    <property type="match status" value="1"/>
</dbReference>
<dbReference type="Proteomes" id="UP000509459">
    <property type="component" value="Chromosome"/>
</dbReference>
<dbReference type="Gene3D" id="3.40.50.300">
    <property type="entry name" value="P-loop containing nucleotide triphosphate hydrolases"/>
    <property type="match status" value="1"/>
</dbReference>
<gene>
    <name evidence="1" type="ORF">FOC72_09310</name>
</gene>
<name>A0A859EPT0_STRSA</name>
<dbReference type="EMBL" id="CP054570">
    <property type="protein sequence ID" value="QKQ44749.1"/>
    <property type="molecule type" value="Genomic_DNA"/>
</dbReference>
<proteinExistence type="predicted"/>
<sequence length="645" mass="73287">MFLKKRKVKKLIARGYDLPFISRIQPQGNIDFKSDDRYWKSGDGYHATLFVTGYPTGGLNDYWGTELMQVQGTRAFMHVTHLDNKLVQEKASKAVEEKSSRIDENQKATKNQAELDEVQDLMLLEQDIRHNNSGVKGIWTRIYASGNTEKELFEKMSEIKNGAPKFSMTSFIGEQDIEYHSPFVPPLRQKDLPNHRQPQPVPVRDLSGGYWFNHTKLADPHGTYFGYTPTSGAVNLDFLQNDDIRTRPFMFVAGAPKMYQKKFVLKHTDSLYARGHKIINIDLDGTFHDLTKFQYGKVLSMSGGANKINIMQVLPTMTKENGVEVDEIGSFRLHVAKLKSIAQVLNQEITSDDLLRLEDLITDFYVSIGLWQHNAEKNAEKIHITTIVNDEHPRLSQFCSFLEQRYRAAGKAGNDHDTRSVGRISKTFSSLNKNYGPIFDVYTNFEDLSEEQVVTIDLSELTKTPMLLNLQLTQVLSLISSYVVNNGKIQRQKRKQNLSLTHDQLTHYVINISSAQMVLDIRYSQSVTFLADMIEEMGTNYAGVVLEMSSLQNVLVASGNTTLDIYASSIRRIFSLMQYRVFANTDETTVHLLADALRESMTESELETLPNLVQGQLFLNIAGHGNVVFNQEFLGNELERYASVD</sequence>
<reference evidence="1 2" key="1">
    <citation type="submission" date="2020-05" db="EMBL/GenBank/DDBJ databases">
        <title>FDA dAtabase for Regulatory Grade micrObial Sequences (FDA-ARGOS): Supporting development and validation of Infectious Disease Dx tests.</title>
        <authorList>
            <person name="Bojja K."/>
            <person name="Kessler A."/>
            <person name="Tallon L."/>
            <person name="Sadzewicz L."/>
            <person name="Zhao X."/>
            <person name="Vavikolanu K."/>
            <person name="Mehta A."/>
            <person name="Aluvathingal J."/>
            <person name="Nadendla S."/>
            <person name="Myers T."/>
            <person name="Yan Y."/>
            <person name="Sichtig H."/>
        </authorList>
    </citation>
    <scope>NUCLEOTIDE SEQUENCE [LARGE SCALE GENOMIC DNA]</scope>
    <source>
        <strain evidence="1 2">FDAARGOS_770</strain>
    </source>
</reference>